<evidence type="ECO:0000256" key="2">
    <source>
        <dbReference type="ARBA" id="ARBA00023015"/>
    </source>
</evidence>
<evidence type="ECO:0000256" key="3">
    <source>
        <dbReference type="ARBA" id="ARBA00023125"/>
    </source>
</evidence>
<protein>
    <submittedName>
        <fullName evidence="6">LysR family substrate-binding domain-containing protein</fullName>
    </submittedName>
</protein>
<evidence type="ECO:0000259" key="5">
    <source>
        <dbReference type="Pfam" id="PF03466"/>
    </source>
</evidence>
<dbReference type="RefSeq" id="WP_379728559.1">
    <property type="nucleotide sequence ID" value="NZ_JBHRYJ010000003.1"/>
</dbReference>
<keyword evidence="2" id="KW-0805">Transcription regulation</keyword>
<dbReference type="EMBL" id="JBHRYJ010000003">
    <property type="protein sequence ID" value="MFC3677112.1"/>
    <property type="molecule type" value="Genomic_DNA"/>
</dbReference>
<keyword evidence="4" id="KW-0804">Transcription</keyword>
<dbReference type="Gene3D" id="3.40.190.10">
    <property type="entry name" value="Periplasmic binding protein-like II"/>
    <property type="match status" value="2"/>
</dbReference>
<name>A0ABV7VJW5_9PROT</name>
<dbReference type="PANTHER" id="PTHR30346">
    <property type="entry name" value="TRANSCRIPTIONAL DUAL REGULATOR HCAR-RELATED"/>
    <property type="match status" value="1"/>
</dbReference>
<organism evidence="6 7">
    <name type="scientific">Ferrovibrio xuzhouensis</name>
    <dbReference type="NCBI Taxonomy" id="1576914"/>
    <lineage>
        <taxon>Bacteria</taxon>
        <taxon>Pseudomonadati</taxon>
        <taxon>Pseudomonadota</taxon>
        <taxon>Alphaproteobacteria</taxon>
        <taxon>Rhodospirillales</taxon>
        <taxon>Rhodospirillaceae</taxon>
        <taxon>Ferrovibrio</taxon>
    </lineage>
</organism>
<dbReference type="Proteomes" id="UP001595711">
    <property type="component" value="Unassembled WGS sequence"/>
</dbReference>
<dbReference type="PANTHER" id="PTHR30346:SF0">
    <property type="entry name" value="HCA OPERON TRANSCRIPTIONAL ACTIVATOR HCAR"/>
    <property type="match status" value="1"/>
</dbReference>
<evidence type="ECO:0000256" key="1">
    <source>
        <dbReference type="ARBA" id="ARBA00009437"/>
    </source>
</evidence>
<dbReference type="InterPro" id="IPR005119">
    <property type="entry name" value="LysR_subst-bd"/>
</dbReference>
<comment type="caution">
    <text evidence="6">The sequence shown here is derived from an EMBL/GenBank/DDBJ whole genome shotgun (WGS) entry which is preliminary data.</text>
</comment>
<evidence type="ECO:0000313" key="7">
    <source>
        <dbReference type="Proteomes" id="UP001595711"/>
    </source>
</evidence>
<proteinExistence type="inferred from homology"/>
<sequence length="187" mass="20352">MAALTRHKTRWPDVRIHIFDMTPQDQVKALHTGLLDLAIALDTGADLEIDRELIWSETAAIAVPDNHAWSTLSEIGPSILADQAVVLSGSPHLERFDHRVVRHLAECGIKLRVIAETECFRTKLSLVKAGAGIAFLPEGLSNSIAADLVVKPIDLSIDVFAAWPSYELSGPAAEFLRTIPQTVSGDD</sequence>
<dbReference type="Pfam" id="PF03466">
    <property type="entry name" value="LysR_substrate"/>
    <property type="match status" value="1"/>
</dbReference>
<comment type="similarity">
    <text evidence="1">Belongs to the LysR transcriptional regulatory family.</text>
</comment>
<dbReference type="CDD" id="cd08414">
    <property type="entry name" value="PBP2_LTTR_aromatics_like"/>
    <property type="match status" value="1"/>
</dbReference>
<feature type="domain" description="LysR substrate-binding" evidence="5">
    <location>
        <begin position="2"/>
        <end position="178"/>
    </location>
</feature>
<accession>A0ABV7VJW5</accession>
<reference evidence="7" key="1">
    <citation type="journal article" date="2019" name="Int. J. Syst. Evol. Microbiol.">
        <title>The Global Catalogue of Microorganisms (GCM) 10K type strain sequencing project: providing services to taxonomists for standard genome sequencing and annotation.</title>
        <authorList>
            <consortium name="The Broad Institute Genomics Platform"/>
            <consortium name="The Broad Institute Genome Sequencing Center for Infectious Disease"/>
            <person name="Wu L."/>
            <person name="Ma J."/>
        </authorList>
    </citation>
    <scope>NUCLEOTIDE SEQUENCE [LARGE SCALE GENOMIC DNA]</scope>
    <source>
        <strain evidence="7">KCTC 42182</strain>
    </source>
</reference>
<dbReference type="SUPFAM" id="SSF53850">
    <property type="entry name" value="Periplasmic binding protein-like II"/>
    <property type="match status" value="1"/>
</dbReference>
<evidence type="ECO:0000313" key="6">
    <source>
        <dbReference type="EMBL" id="MFC3677112.1"/>
    </source>
</evidence>
<gene>
    <name evidence="6" type="ORF">ACFOOQ_16265</name>
</gene>
<keyword evidence="7" id="KW-1185">Reference proteome</keyword>
<keyword evidence="3" id="KW-0238">DNA-binding</keyword>
<evidence type="ECO:0000256" key="4">
    <source>
        <dbReference type="ARBA" id="ARBA00023163"/>
    </source>
</evidence>